<evidence type="ECO:0000313" key="3">
    <source>
        <dbReference type="EMBL" id="SHK58822.1"/>
    </source>
</evidence>
<dbReference type="Proteomes" id="UP000184263">
    <property type="component" value="Unassembled WGS sequence"/>
</dbReference>
<keyword evidence="2" id="KW-0472">Membrane</keyword>
<keyword evidence="1" id="KW-0175">Coiled coil</keyword>
<dbReference type="EMBL" id="FRBC01000008">
    <property type="protein sequence ID" value="SHK58822.1"/>
    <property type="molecule type" value="Genomic_DNA"/>
</dbReference>
<evidence type="ECO:0000313" key="4">
    <source>
        <dbReference type="Proteomes" id="UP000184263"/>
    </source>
</evidence>
<accession>A0A1M6TPA5</accession>
<proteinExistence type="predicted"/>
<protein>
    <submittedName>
        <fullName evidence="3">Uncharacterized protein</fullName>
    </submittedName>
</protein>
<keyword evidence="2" id="KW-0812">Transmembrane</keyword>
<name>A0A1M6TPA5_SELRU</name>
<reference evidence="3 4" key="1">
    <citation type="submission" date="2016-11" db="EMBL/GenBank/DDBJ databases">
        <authorList>
            <person name="Jaros S."/>
            <person name="Januszkiewicz K."/>
            <person name="Wedrychowicz H."/>
        </authorList>
    </citation>
    <scope>NUCLEOTIDE SEQUENCE [LARGE SCALE GENOMIC DNA]</scope>
    <source>
        <strain evidence="3 4">HD4</strain>
    </source>
</reference>
<feature type="coiled-coil region" evidence="1">
    <location>
        <begin position="70"/>
        <end position="97"/>
    </location>
</feature>
<gene>
    <name evidence="3" type="ORF">SAMN05216582_10895</name>
</gene>
<organism evidence="3 4">
    <name type="scientific">Selenomonas ruminantium</name>
    <dbReference type="NCBI Taxonomy" id="971"/>
    <lineage>
        <taxon>Bacteria</taxon>
        <taxon>Bacillati</taxon>
        <taxon>Bacillota</taxon>
        <taxon>Negativicutes</taxon>
        <taxon>Selenomonadales</taxon>
        <taxon>Selenomonadaceae</taxon>
        <taxon>Selenomonas</taxon>
    </lineage>
</organism>
<evidence type="ECO:0000256" key="2">
    <source>
        <dbReference type="SAM" id="Phobius"/>
    </source>
</evidence>
<dbReference type="AlphaFoldDB" id="A0A1M6TPA5"/>
<evidence type="ECO:0000256" key="1">
    <source>
        <dbReference type="SAM" id="Coils"/>
    </source>
</evidence>
<keyword evidence="2" id="KW-1133">Transmembrane helix</keyword>
<sequence length="137" mass="15897">MNLKADLQDNFSEERMLHMINVAKVIYKQRINSNKQNNVLEQKKENIFSNTYEDNKKYRIEKILPQDDPELKQEAELKKAREEFARQEEAKKKALARPNVPNKYVGGQNVKKSQGIPLLPISIIIALVIVVLLLLLK</sequence>
<feature type="transmembrane region" description="Helical" evidence="2">
    <location>
        <begin position="118"/>
        <end position="136"/>
    </location>
</feature>